<gene>
    <name evidence="2" type="ORF">JI435_049970</name>
</gene>
<dbReference type="VEuPathDB" id="FungiDB:JI435_049970"/>
<accession>A0A7U2FB47</accession>
<dbReference type="InterPro" id="IPR038883">
    <property type="entry name" value="AN11006-like"/>
</dbReference>
<evidence type="ECO:0000313" key="2">
    <source>
        <dbReference type="EMBL" id="QRD02026.1"/>
    </source>
</evidence>
<feature type="domain" description="2EXR" evidence="1">
    <location>
        <begin position="21"/>
        <end position="80"/>
    </location>
</feature>
<dbReference type="RefSeq" id="XP_001795409.1">
    <property type="nucleotide sequence ID" value="XM_001795357.1"/>
</dbReference>
<sequence length="183" mass="21097">MASECERITRENQTRSPLLLLPAELRNRIYELAFPTAAVKVHPAWDDPKVYLDYDGPRGIIALLQTCRQINAEAMQFFLSTLTFDTEPCSLHGFTGLFGKEKAALVTSIIFKPSDIATWSGKGLELRRTHAIRSLKAVKHVHVLINYKQWSEYGIEWKDTMRELFYKPELEVTVAEGMEPYYW</sequence>
<dbReference type="PANTHER" id="PTHR42085:SF1">
    <property type="entry name" value="F-BOX DOMAIN-CONTAINING PROTEIN"/>
    <property type="match status" value="1"/>
</dbReference>
<protein>
    <recommendedName>
        <fullName evidence="1">2EXR domain-containing protein</fullName>
    </recommendedName>
</protein>
<reference evidence="3" key="1">
    <citation type="journal article" date="2021" name="BMC Genomics">
        <title>Chromosome-level genome assembly and manually-curated proteome of model necrotroph Parastagonospora nodorum Sn15 reveals a genome-wide trove of candidate effector homologs, and redundancy of virulence-related functions within an accessory chromosome.</title>
        <authorList>
            <person name="Bertazzoni S."/>
            <person name="Jones D.A.B."/>
            <person name="Phan H.T."/>
            <person name="Tan K.-C."/>
            <person name="Hane J.K."/>
        </authorList>
    </citation>
    <scope>NUCLEOTIDE SEQUENCE [LARGE SCALE GENOMIC DNA]</scope>
    <source>
        <strain evidence="3">SN15 / ATCC MYA-4574 / FGSC 10173)</strain>
    </source>
</reference>
<dbReference type="PANTHER" id="PTHR42085">
    <property type="entry name" value="F-BOX DOMAIN-CONTAINING PROTEIN"/>
    <property type="match status" value="1"/>
</dbReference>
<dbReference type="AlphaFoldDB" id="A0A7U2FB47"/>
<dbReference type="KEGG" id="pno:SNOG_04997"/>
<dbReference type="Pfam" id="PF20150">
    <property type="entry name" value="2EXR"/>
    <property type="match status" value="1"/>
</dbReference>
<dbReference type="EMBL" id="CP069035">
    <property type="protein sequence ID" value="QRD02026.1"/>
    <property type="molecule type" value="Genomic_DNA"/>
</dbReference>
<evidence type="ECO:0000259" key="1">
    <source>
        <dbReference type="Pfam" id="PF20150"/>
    </source>
</evidence>
<dbReference type="InterPro" id="IPR045518">
    <property type="entry name" value="2EXR"/>
</dbReference>
<organism evidence="2 3">
    <name type="scientific">Phaeosphaeria nodorum (strain SN15 / ATCC MYA-4574 / FGSC 10173)</name>
    <name type="common">Glume blotch fungus</name>
    <name type="synonym">Parastagonospora nodorum</name>
    <dbReference type="NCBI Taxonomy" id="321614"/>
    <lineage>
        <taxon>Eukaryota</taxon>
        <taxon>Fungi</taxon>
        <taxon>Dikarya</taxon>
        <taxon>Ascomycota</taxon>
        <taxon>Pezizomycotina</taxon>
        <taxon>Dothideomycetes</taxon>
        <taxon>Pleosporomycetidae</taxon>
        <taxon>Pleosporales</taxon>
        <taxon>Pleosporineae</taxon>
        <taxon>Phaeosphaeriaceae</taxon>
        <taxon>Parastagonospora</taxon>
    </lineage>
</organism>
<proteinExistence type="predicted"/>
<keyword evidence="3" id="KW-1185">Reference proteome</keyword>
<evidence type="ECO:0000313" key="3">
    <source>
        <dbReference type="Proteomes" id="UP000663193"/>
    </source>
</evidence>
<name>A0A7U2FB47_PHANO</name>
<dbReference type="OrthoDB" id="5413827at2759"/>
<dbReference type="Proteomes" id="UP000663193">
    <property type="component" value="Chromosome 13"/>
</dbReference>